<gene>
    <name evidence="2" type="ORF">METZ01_LOCUS232082</name>
</gene>
<evidence type="ECO:0000313" key="2">
    <source>
        <dbReference type="EMBL" id="SVB79228.1"/>
    </source>
</evidence>
<reference evidence="2" key="1">
    <citation type="submission" date="2018-05" db="EMBL/GenBank/DDBJ databases">
        <authorList>
            <person name="Lanie J.A."/>
            <person name="Ng W.-L."/>
            <person name="Kazmierczak K.M."/>
            <person name="Andrzejewski T.M."/>
            <person name="Davidsen T.M."/>
            <person name="Wayne K.J."/>
            <person name="Tettelin H."/>
            <person name="Glass J.I."/>
            <person name="Rusch D."/>
            <person name="Podicherti R."/>
            <person name="Tsui H.-C.T."/>
            <person name="Winkler M.E."/>
        </authorList>
    </citation>
    <scope>NUCLEOTIDE SEQUENCE</scope>
</reference>
<proteinExistence type="predicted"/>
<dbReference type="EMBL" id="UINC01057739">
    <property type="protein sequence ID" value="SVB79228.1"/>
    <property type="molecule type" value="Genomic_DNA"/>
</dbReference>
<dbReference type="AlphaFoldDB" id="A0A382GVY2"/>
<organism evidence="2">
    <name type="scientific">marine metagenome</name>
    <dbReference type="NCBI Taxonomy" id="408172"/>
    <lineage>
        <taxon>unclassified sequences</taxon>
        <taxon>metagenomes</taxon>
        <taxon>ecological metagenomes</taxon>
    </lineage>
</organism>
<sequence>MHTKMHTKYERRSASLAIAGFADLVPRVRIPGVSYNISDLALKTMHTNAYEWFECIRDAYKNGENMENYEGWDPHPTRKNIYIDQETGLLYKRMKNSFERIPQKMTEHQECEEFRKSIGIVSMTSRSRGKGVLPADPAPDESHT</sequence>
<name>A0A382GVY2_9ZZZZ</name>
<accession>A0A382GVY2</accession>
<feature type="region of interest" description="Disordered" evidence="1">
    <location>
        <begin position="125"/>
        <end position="144"/>
    </location>
</feature>
<protein>
    <submittedName>
        <fullName evidence="2">Uncharacterized protein</fullName>
    </submittedName>
</protein>
<evidence type="ECO:0000256" key="1">
    <source>
        <dbReference type="SAM" id="MobiDB-lite"/>
    </source>
</evidence>